<reference evidence="1 2" key="1">
    <citation type="journal article" date="2021" name="Elife">
        <title>Chloroplast acquisition without the gene transfer in kleptoplastic sea slugs, Plakobranchus ocellatus.</title>
        <authorList>
            <person name="Maeda T."/>
            <person name="Takahashi S."/>
            <person name="Yoshida T."/>
            <person name="Shimamura S."/>
            <person name="Takaki Y."/>
            <person name="Nagai Y."/>
            <person name="Toyoda A."/>
            <person name="Suzuki Y."/>
            <person name="Arimoto A."/>
            <person name="Ishii H."/>
            <person name="Satoh N."/>
            <person name="Nishiyama T."/>
            <person name="Hasebe M."/>
            <person name="Maruyama T."/>
            <person name="Minagawa J."/>
            <person name="Obokata J."/>
            <person name="Shigenobu S."/>
        </authorList>
    </citation>
    <scope>NUCLEOTIDE SEQUENCE [LARGE SCALE GENOMIC DNA]</scope>
</reference>
<evidence type="ECO:0000313" key="1">
    <source>
        <dbReference type="EMBL" id="GFO10207.1"/>
    </source>
</evidence>
<keyword evidence="2" id="KW-1185">Reference proteome</keyword>
<gene>
    <name evidence="1" type="ORF">PoB_003671200</name>
</gene>
<dbReference type="EMBL" id="BLXT01004148">
    <property type="protein sequence ID" value="GFO10207.1"/>
    <property type="molecule type" value="Genomic_DNA"/>
</dbReference>
<organism evidence="1 2">
    <name type="scientific">Plakobranchus ocellatus</name>
    <dbReference type="NCBI Taxonomy" id="259542"/>
    <lineage>
        <taxon>Eukaryota</taxon>
        <taxon>Metazoa</taxon>
        <taxon>Spiralia</taxon>
        <taxon>Lophotrochozoa</taxon>
        <taxon>Mollusca</taxon>
        <taxon>Gastropoda</taxon>
        <taxon>Heterobranchia</taxon>
        <taxon>Euthyneura</taxon>
        <taxon>Panpulmonata</taxon>
        <taxon>Sacoglossa</taxon>
        <taxon>Placobranchoidea</taxon>
        <taxon>Plakobranchidae</taxon>
        <taxon>Plakobranchus</taxon>
    </lineage>
</organism>
<dbReference type="AlphaFoldDB" id="A0AAV4ASB4"/>
<proteinExistence type="predicted"/>
<accession>A0AAV4ASB4</accession>
<name>A0AAV4ASB4_9GAST</name>
<sequence length="176" mass="19913">MPSQLIDRRGLCYSARLIFRTEHVPRPKDLHPKEIQLHRRGFSQAIQDISSTVRPGFDTFLNQLTMLLERWLKSAELSFALPNSIVDLIIGNGSDLNDGPFELYIRPNKDDPVDVGSSKRRGLISSVSIRAATRAQEHRPGDSKVPNEMSVSKCSMDTLMFHPFTDMDANNFVTRT</sequence>
<comment type="caution">
    <text evidence="1">The sequence shown here is derived from an EMBL/GenBank/DDBJ whole genome shotgun (WGS) entry which is preliminary data.</text>
</comment>
<protein>
    <submittedName>
        <fullName evidence="1">Uncharacterized protein</fullName>
    </submittedName>
</protein>
<dbReference type="Proteomes" id="UP000735302">
    <property type="component" value="Unassembled WGS sequence"/>
</dbReference>
<evidence type="ECO:0000313" key="2">
    <source>
        <dbReference type="Proteomes" id="UP000735302"/>
    </source>
</evidence>